<dbReference type="GO" id="GO:0042393">
    <property type="term" value="F:histone binding"/>
    <property type="evidence" value="ECO:0007669"/>
    <property type="project" value="UniProtKB-ARBA"/>
</dbReference>
<evidence type="ECO:0000313" key="7">
    <source>
        <dbReference type="Proteomes" id="UP000824469"/>
    </source>
</evidence>
<dbReference type="Proteomes" id="UP000824469">
    <property type="component" value="Unassembled WGS sequence"/>
</dbReference>
<dbReference type="InterPro" id="IPR037231">
    <property type="entry name" value="NAP-like_sf"/>
</dbReference>
<evidence type="ECO:0000256" key="4">
    <source>
        <dbReference type="SAM" id="Coils"/>
    </source>
</evidence>
<protein>
    <submittedName>
        <fullName evidence="6">Uncharacterized protein</fullName>
    </submittedName>
</protein>
<comment type="caution">
    <text evidence="6">The sequence shown here is derived from an EMBL/GenBank/DDBJ whole genome shotgun (WGS) entry which is preliminary data.</text>
</comment>
<name>A0AA38GUC8_TAXCH</name>
<feature type="non-terminal residue" evidence="6">
    <location>
        <position position="1"/>
    </location>
</feature>
<evidence type="ECO:0000256" key="2">
    <source>
        <dbReference type="ARBA" id="ARBA00023186"/>
    </source>
</evidence>
<sequence length="106" mass="12101">LSAEDRAGLVNALKDKLQHLAGQQSDIFDSLSPAVKKRVLSLKELQSKHDELEAKFFEERAALEAKYQKLYEPLYSKRYEIVNGIVDVETKDESQNDNSTEESKED</sequence>
<dbReference type="Gene3D" id="1.20.5.1500">
    <property type="match status" value="1"/>
</dbReference>
<organism evidence="6 7">
    <name type="scientific">Taxus chinensis</name>
    <name type="common">Chinese yew</name>
    <name type="synonym">Taxus wallichiana var. chinensis</name>
    <dbReference type="NCBI Taxonomy" id="29808"/>
    <lineage>
        <taxon>Eukaryota</taxon>
        <taxon>Viridiplantae</taxon>
        <taxon>Streptophyta</taxon>
        <taxon>Embryophyta</taxon>
        <taxon>Tracheophyta</taxon>
        <taxon>Spermatophyta</taxon>
        <taxon>Pinopsida</taxon>
        <taxon>Pinidae</taxon>
        <taxon>Conifers II</taxon>
        <taxon>Cupressales</taxon>
        <taxon>Taxaceae</taxon>
        <taxon>Taxus</taxon>
    </lineage>
</organism>
<dbReference type="OMA" id="VIFFRIV"/>
<dbReference type="SUPFAM" id="SSF143113">
    <property type="entry name" value="NAP-like"/>
    <property type="match status" value="1"/>
</dbReference>
<feature type="coiled-coil region" evidence="4">
    <location>
        <begin position="35"/>
        <end position="62"/>
    </location>
</feature>
<feature type="non-terminal residue" evidence="6">
    <location>
        <position position="106"/>
    </location>
</feature>
<accession>A0AA38GUC8</accession>
<keyword evidence="4" id="KW-0175">Coiled coil</keyword>
<dbReference type="EMBL" id="JAHRHJ020000002">
    <property type="protein sequence ID" value="KAH9326730.1"/>
    <property type="molecule type" value="Genomic_DNA"/>
</dbReference>
<evidence type="ECO:0000256" key="3">
    <source>
        <dbReference type="RuleBase" id="RU003876"/>
    </source>
</evidence>
<keyword evidence="2" id="KW-0143">Chaperone</keyword>
<comment type="similarity">
    <text evidence="1 3">Belongs to the nucleosome assembly protein (NAP) family.</text>
</comment>
<dbReference type="GO" id="GO:0005634">
    <property type="term" value="C:nucleus"/>
    <property type="evidence" value="ECO:0007669"/>
    <property type="project" value="InterPro"/>
</dbReference>
<feature type="region of interest" description="Disordered" evidence="5">
    <location>
        <begin position="87"/>
        <end position="106"/>
    </location>
</feature>
<keyword evidence="7" id="KW-1185">Reference proteome</keyword>
<dbReference type="GO" id="GO:0006334">
    <property type="term" value="P:nucleosome assembly"/>
    <property type="evidence" value="ECO:0007669"/>
    <property type="project" value="InterPro"/>
</dbReference>
<evidence type="ECO:0000256" key="1">
    <source>
        <dbReference type="ARBA" id="ARBA00009947"/>
    </source>
</evidence>
<dbReference type="FunFam" id="1.20.5.1500:FF:000001">
    <property type="entry name" value="Nucleosome assembly protein 1-like 1"/>
    <property type="match status" value="1"/>
</dbReference>
<dbReference type="AlphaFoldDB" id="A0AA38GUC8"/>
<evidence type="ECO:0000256" key="5">
    <source>
        <dbReference type="SAM" id="MobiDB-lite"/>
    </source>
</evidence>
<gene>
    <name evidence="6" type="ORF">KI387_006908</name>
</gene>
<proteinExistence type="inferred from homology"/>
<dbReference type="InterPro" id="IPR002164">
    <property type="entry name" value="NAP_family"/>
</dbReference>
<evidence type="ECO:0000313" key="6">
    <source>
        <dbReference type="EMBL" id="KAH9326730.1"/>
    </source>
</evidence>
<reference evidence="6 7" key="1">
    <citation type="journal article" date="2021" name="Nat. Plants">
        <title>The Taxus genome provides insights into paclitaxel biosynthesis.</title>
        <authorList>
            <person name="Xiong X."/>
            <person name="Gou J."/>
            <person name="Liao Q."/>
            <person name="Li Y."/>
            <person name="Zhou Q."/>
            <person name="Bi G."/>
            <person name="Li C."/>
            <person name="Du R."/>
            <person name="Wang X."/>
            <person name="Sun T."/>
            <person name="Guo L."/>
            <person name="Liang H."/>
            <person name="Lu P."/>
            <person name="Wu Y."/>
            <person name="Zhang Z."/>
            <person name="Ro D.K."/>
            <person name="Shang Y."/>
            <person name="Huang S."/>
            <person name="Yan J."/>
        </authorList>
    </citation>
    <scope>NUCLEOTIDE SEQUENCE [LARGE SCALE GENOMIC DNA]</scope>
    <source>
        <strain evidence="6">Ta-2019</strain>
    </source>
</reference>
<dbReference type="PANTHER" id="PTHR11875">
    <property type="entry name" value="TESTIS-SPECIFIC Y-ENCODED PROTEIN"/>
    <property type="match status" value="1"/>
</dbReference>
<dbReference type="Pfam" id="PF00956">
    <property type="entry name" value="NAP"/>
    <property type="match status" value="1"/>
</dbReference>
<dbReference type="GO" id="GO:0000724">
    <property type="term" value="P:double-strand break repair via homologous recombination"/>
    <property type="evidence" value="ECO:0007669"/>
    <property type="project" value="UniProtKB-ARBA"/>
</dbReference>